<comment type="subcellular location">
    <subcellularLocation>
        <location evidence="1">Cell membrane</location>
        <topology evidence="1">Multi-pass membrane protein</topology>
    </subcellularLocation>
</comment>
<reference evidence="12 13" key="1">
    <citation type="submission" date="2018-11" db="EMBL/GenBank/DDBJ databases">
        <title>Genomic Encyclopedia of Type Strains, Phase IV (KMG-IV): sequencing the most valuable type-strain genomes for metagenomic binning, comparative biology and taxonomic classification.</title>
        <authorList>
            <person name="Goeker M."/>
        </authorList>
    </citation>
    <scope>NUCLEOTIDE SEQUENCE [LARGE SCALE GENOMIC DNA]</scope>
    <source>
        <strain evidence="12 13">DSM 27783</strain>
    </source>
</reference>
<feature type="transmembrane region" description="Helical" evidence="9">
    <location>
        <begin position="290"/>
        <end position="308"/>
    </location>
</feature>
<name>A0AAJ4RBI3_9BACT</name>
<feature type="domain" description="ABC transporter" evidence="10">
    <location>
        <begin position="353"/>
        <end position="566"/>
    </location>
</feature>
<evidence type="ECO:0000259" key="10">
    <source>
        <dbReference type="PROSITE" id="PS50893"/>
    </source>
</evidence>
<feature type="domain" description="ABC transmembrane type-1" evidence="11">
    <location>
        <begin position="20"/>
        <end position="321"/>
    </location>
</feature>
<dbReference type="PROSITE" id="PS00211">
    <property type="entry name" value="ABC_TRANSPORTER_1"/>
    <property type="match status" value="1"/>
</dbReference>
<feature type="transmembrane region" description="Helical" evidence="9">
    <location>
        <begin position="180"/>
        <end position="197"/>
    </location>
</feature>
<keyword evidence="7 9" id="KW-1133">Transmembrane helix</keyword>
<dbReference type="InterPro" id="IPR017871">
    <property type="entry name" value="ABC_transporter-like_CS"/>
</dbReference>
<evidence type="ECO:0000256" key="9">
    <source>
        <dbReference type="SAM" id="Phobius"/>
    </source>
</evidence>
<dbReference type="AlphaFoldDB" id="A0AAJ4RBI3"/>
<proteinExistence type="predicted"/>
<dbReference type="PANTHER" id="PTHR24221">
    <property type="entry name" value="ATP-BINDING CASSETTE SUB-FAMILY B"/>
    <property type="match status" value="1"/>
</dbReference>
<gene>
    <name evidence="12" type="ORF">EDC58_1656</name>
</gene>
<keyword evidence="2" id="KW-0813">Transport</keyword>
<dbReference type="PROSITE" id="PS50929">
    <property type="entry name" value="ABC_TM1F"/>
    <property type="match status" value="1"/>
</dbReference>
<dbReference type="InterPro" id="IPR027417">
    <property type="entry name" value="P-loop_NTPase"/>
</dbReference>
<evidence type="ECO:0000256" key="7">
    <source>
        <dbReference type="ARBA" id="ARBA00022989"/>
    </source>
</evidence>
<protein>
    <submittedName>
        <fullName evidence="12">ATP-binding cassette subfamily B protein</fullName>
    </submittedName>
</protein>
<dbReference type="SUPFAM" id="SSF52540">
    <property type="entry name" value="P-loop containing nucleoside triphosphate hydrolases"/>
    <property type="match status" value="1"/>
</dbReference>
<evidence type="ECO:0000259" key="11">
    <source>
        <dbReference type="PROSITE" id="PS50929"/>
    </source>
</evidence>
<dbReference type="InterPro" id="IPR036640">
    <property type="entry name" value="ABC1_TM_sf"/>
</dbReference>
<keyword evidence="4 9" id="KW-0812">Transmembrane</keyword>
<accession>A0AAJ4RBI3</accession>
<evidence type="ECO:0000313" key="12">
    <source>
        <dbReference type="EMBL" id="ROR39158.1"/>
    </source>
</evidence>
<evidence type="ECO:0000313" key="13">
    <source>
        <dbReference type="Proteomes" id="UP000272781"/>
    </source>
</evidence>
<feature type="transmembrane region" description="Helical" evidence="9">
    <location>
        <begin position="154"/>
        <end position="174"/>
    </location>
</feature>
<dbReference type="CDD" id="cd18553">
    <property type="entry name" value="ABC_6TM_PglK_like"/>
    <property type="match status" value="1"/>
</dbReference>
<feature type="transmembrane region" description="Helical" evidence="9">
    <location>
        <begin position="265"/>
        <end position="284"/>
    </location>
</feature>
<dbReference type="InterPro" id="IPR003439">
    <property type="entry name" value="ABC_transporter-like_ATP-bd"/>
</dbReference>
<organism evidence="12 13">
    <name type="scientific">Caminibacter pacificus</name>
    <dbReference type="NCBI Taxonomy" id="1424653"/>
    <lineage>
        <taxon>Bacteria</taxon>
        <taxon>Pseudomonadati</taxon>
        <taxon>Campylobacterota</taxon>
        <taxon>Epsilonproteobacteria</taxon>
        <taxon>Nautiliales</taxon>
        <taxon>Nautiliaceae</taxon>
        <taxon>Caminibacter</taxon>
    </lineage>
</organism>
<evidence type="ECO:0000256" key="2">
    <source>
        <dbReference type="ARBA" id="ARBA00022448"/>
    </source>
</evidence>
<dbReference type="GO" id="GO:0016887">
    <property type="term" value="F:ATP hydrolysis activity"/>
    <property type="evidence" value="ECO:0007669"/>
    <property type="project" value="InterPro"/>
</dbReference>
<evidence type="ECO:0000256" key="4">
    <source>
        <dbReference type="ARBA" id="ARBA00022692"/>
    </source>
</evidence>
<dbReference type="CDD" id="cd03228">
    <property type="entry name" value="ABCC_MRP_Like"/>
    <property type="match status" value="1"/>
</dbReference>
<dbReference type="GO" id="GO:0034040">
    <property type="term" value="F:ATPase-coupled lipid transmembrane transporter activity"/>
    <property type="evidence" value="ECO:0007669"/>
    <property type="project" value="TreeGrafter"/>
</dbReference>
<dbReference type="SMART" id="SM00382">
    <property type="entry name" value="AAA"/>
    <property type="match status" value="1"/>
</dbReference>
<evidence type="ECO:0000256" key="3">
    <source>
        <dbReference type="ARBA" id="ARBA00022475"/>
    </source>
</evidence>
<comment type="caution">
    <text evidence="12">The sequence shown here is derived from an EMBL/GenBank/DDBJ whole genome shotgun (WGS) entry which is preliminary data.</text>
</comment>
<dbReference type="FunFam" id="3.40.50.300:FF:000299">
    <property type="entry name" value="ABC transporter ATP-binding protein/permease"/>
    <property type="match status" value="1"/>
</dbReference>
<dbReference type="Pfam" id="PF00664">
    <property type="entry name" value="ABC_membrane"/>
    <property type="match status" value="1"/>
</dbReference>
<keyword evidence="8 9" id="KW-0472">Membrane</keyword>
<dbReference type="Gene3D" id="1.20.1560.10">
    <property type="entry name" value="ABC transporter type 1, transmembrane domain"/>
    <property type="match status" value="1"/>
</dbReference>
<sequence>MKNFFNKLFSLLSKRDKQYLLFLMLLSIVLSFIETIGVGIIMPFISIATDFNKIFTNQYIYYFYNLFDFKSSLYFVVFFGVVLIFFYIFRAIFTLFYFYMLSRFAQSRYHIIAYRLFENYIGLEYKKFIDMNSSLMTKNIITEANNLVELITKLLFLLSESFVLIFIYSMLLYVNWKMTILLTILLGMNVLFLKLFVSKKIKKAGIDREAFQSRFYKIISSAFGNFKIIKLKSKDEVILNEFENASINFVKANIKAQTLFHFPRVFLEMIGFSLIAFIVIYLVLKYHTDIKAALPILMVFVLGLYRLLPSVNRIFGAYNEILFKLQALNIIHNELIYEKENLGDEKIDFKEKIELKNVNFAYNPKKSVLKNINLTIKKGEKLGIIGESGSGKSTLIDIISGLYKPVSGEVLIDEELLNDKNVKSWRKKIGYIPQNIYLIDGTVAENVAFLEEIDEDRVKEALKKANILDFLEKHHEGIYTKIGENGIKLSGGQRQRLAIARALYHNPEVLILDEATSALDSETEKKIMEEIYKIGENKTMIIIAHRISTLDKCDRIVEIKNGEINN</sequence>
<feature type="transmembrane region" description="Helical" evidence="9">
    <location>
        <begin position="20"/>
        <end position="45"/>
    </location>
</feature>
<dbReference type="InterPro" id="IPR011527">
    <property type="entry name" value="ABC1_TM_dom"/>
</dbReference>
<dbReference type="GO" id="GO:0005524">
    <property type="term" value="F:ATP binding"/>
    <property type="evidence" value="ECO:0007669"/>
    <property type="project" value="UniProtKB-KW"/>
</dbReference>
<evidence type="ECO:0000256" key="1">
    <source>
        <dbReference type="ARBA" id="ARBA00004651"/>
    </source>
</evidence>
<dbReference type="GO" id="GO:0140359">
    <property type="term" value="F:ABC-type transporter activity"/>
    <property type="evidence" value="ECO:0007669"/>
    <property type="project" value="InterPro"/>
</dbReference>
<dbReference type="PROSITE" id="PS50893">
    <property type="entry name" value="ABC_TRANSPORTER_2"/>
    <property type="match status" value="1"/>
</dbReference>
<dbReference type="Pfam" id="PF00005">
    <property type="entry name" value="ABC_tran"/>
    <property type="match status" value="1"/>
</dbReference>
<dbReference type="PANTHER" id="PTHR24221:SF654">
    <property type="entry name" value="ATP-BINDING CASSETTE SUB-FAMILY B MEMBER 6"/>
    <property type="match status" value="1"/>
</dbReference>
<dbReference type="EMBL" id="RJVK01000004">
    <property type="protein sequence ID" value="ROR39158.1"/>
    <property type="molecule type" value="Genomic_DNA"/>
</dbReference>
<keyword evidence="5" id="KW-0547">Nucleotide-binding</keyword>
<keyword evidence="6 12" id="KW-0067">ATP-binding</keyword>
<evidence type="ECO:0000256" key="5">
    <source>
        <dbReference type="ARBA" id="ARBA00022741"/>
    </source>
</evidence>
<dbReference type="GO" id="GO:0005886">
    <property type="term" value="C:plasma membrane"/>
    <property type="evidence" value="ECO:0007669"/>
    <property type="project" value="UniProtKB-SubCell"/>
</dbReference>
<dbReference type="SUPFAM" id="SSF90123">
    <property type="entry name" value="ABC transporter transmembrane region"/>
    <property type="match status" value="1"/>
</dbReference>
<keyword evidence="3" id="KW-1003">Cell membrane</keyword>
<dbReference type="Gene3D" id="3.40.50.300">
    <property type="entry name" value="P-loop containing nucleotide triphosphate hydrolases"/>
    <property type="match status" value="1"/>
</dbReference>
<dbReference type="RefSeq" id="WP_211325244.1">
    <property type="nucleotide sequence ID" value="NZ_CP027432.2"/>
</dbReference>
<dbReference type="InterPro" id="IPR003593">
    <property type="entry name" value="AAA+_ATPase"/>
</dbReference>
<dbReference type="Proteomes" id="UP000272781">
    <property type="component" value="Unassembled WGS sequence"/>
</dbReference>
<feature type="transmembrane region" description="Helical" evidence="9">
    <location>
        <begin position="73"/>
        <end position="99"/>
    </location>
</feature>
<evidence type="ECO:0000256" key="6">
    <source>
        <dbReference type="ARBA" id="ARBA00022840"/>
    </source>
</evidence>
<evidence type="ECO:0000256" key="8">
    <source>
        <dbReference type="ARBA" id="ARBA00023136"/>
    </source>
</evidence>
<dbReference type="InterPro" id="IPR039421">
    <property type="entry name" value="Type_1_exporter"/>
</dbReference>